<sequence>MAKIDIRRKHHLSLAEARKAVNKLAKSIASEFDLDCGWEGNTLAFSRSGVDGHIALEKGEVHVYAELGFLMGVMKPMIEREIHRHLDEQIG</sequence>
<dbReference type="RefSeq" id="WP_092404950.1">
    <property type="nucleotide sequence ID" value="NZ_FOVF01000003.1"/>
</dbReference>
<dbReference type="Proteomes" id="UP000198575">
    <property type="component" value="Unassembled WGS sequence"/>
</dbReference>
<organism evidence="1 2">
    <name type="scientific">Dokdonella immobilis</name>
    <dbReference type="NCBI Taxonomy" id="578942"/>
    <lineage>
        <taxon>Bacteria</taxon>
        <taxon>Pseudomonadati</taxon>
        <taxon>Pseudomonadota</taxon>
        <taxon>Gammaproteobacteria</taxon>
        <taxon>Lysobacterales</taxon>
        <taxon>Rhodanobacteraceae</taxon>
        <taxon>Dokdonella</taxon>
    </lineage>
</organism>
<dbReference type="AlphaFoldDB" id="A0A1I4VYB5"/>
<evidence type="ECO:0000313" key="2">
    <source>
        <dbReference type="Proteomes" id="UP000198575"/>
    </source>
</evidence>
<evidence type="ECO:0000313" key="1">
    <source>
        <dbReference type="EMBL" id="SFN06212.1"/>
    </source>
</evidence>
<protein>
    <submittedName>
        <fullName evidence="1">Putative polyhydroxyalkanoic acid system protein</fullName>
    </submittedName>
</protein>
<keyword evidence="2" id="KW-1185">Reference proteome</keyword>
<reference evidence="1 2" key="1">
    <citation type="submission" date="2016-10" db="EMBL/GenBank/DDBJ databases">
        <authorList>
            <person name="de Groot N.N."/>
        </authorList>
    </citation>
    <scope>NUCLEOTIDE SEQUENCE [LARGE SCALE GENOMIC DNA]</scope>
    <source>
        <strain evidence="1 2">CGMCC 1.7659</strain>
    </source>
</reference>
<dbReference type="STRING" id="578942.SAMN05216289_103173"/>
<dbReference type="EMBL" id="FOVF01000003">
    <property type="protein sequence ID" value="SFN06212.1"/>
    <property type="molecule type" value="Genomic_DNA"/>
</dbReference>
<dbReference type="Pfam" id="PF09650">
    <property type="entry name" value="PHA_gran_rgn"/>
    <property type="match status" value="1"/>
</dbReference>
<gene>
    <name evidence="1" type="ORF">SAMN05216289_103173</name>
</gene>
<dbReference type="InterPro" id="IPR013433">
    <property type="entry name" value="PHA_gran_rgn"/>
</dbReference>
<name>A0A1I4VYB5_9GAMM</name>
<accession>A0A1I4VYB5</accession>
<dbReference type="OrthoDB" id="287584at2"/>
<proteinExistence type="predicted"/>
<dbReference type="NCBIfam" id="TIGR02610">
    <property type="entry name" value="PHA_gran_rgn"/>
    <property type="match status" value="1"/>
</dbReference>